<dbReference type="PANTHER" id="PTHR46572">
    <property type="entry name" value="RHO1 GDP-GTP EXCHANGE PROTEIN 1-RELATED"/>
    <property type="match status" value="1"/>
</dbReference>
<dbReference type="InterPro" id="IPR036388">
    <property type="entry name" value="WH-like_DNA-bd_sf"/>
</dbReference>
<dbReference type="SMART" id="SM00325">
    <property type="entry name" value="RhoGEF"/>
    <property type="match status" value="1"/>
</dbReference>
<dbReference type="KEGG" id="ago:AGOS_AFR585W"/>
<feature type="region of interest" description="Disordered" evidence="3">
    <location>
        <begin position="247"/>
        <end position="309"/>
    </location>
</feature>
<dbReference type="SMART" id="SM00049">
    <property type="entry name" value="DEP"/>
    <property type="match status" value="1"/>
</dbReference>
<reference evidence="6 7" key="1">
    <citation type="journal article" date="2004" name="Science">
        <title>The Ashbya gossypii genome as a tool for mapping the ancient Saccharomyces cerevisiae genome.</title>
        <authorList>
            <person name="Dietrich F.S."/>
            <person name="Voegeli S."/>
            <person name="Brachat S."/>
            <person name="Lerch A."/>
            <person name="Gates K."/>
            <person name="Steiner S."/>
            <person name="Mohr C."/>
            <person name="Pohlmann R."/>
            <person name="Luedi P."/>
            <person name="Choi S."/>
            <person name="Wing R.A."/>
            <person name="Flavier A."/>
            <person name="Gaffney T.D."/>
            <person name="Philippsen P."/>
        </authorList>
    </citation>
    <scope>NUCLEOTIDE SEQUENCE [LARGE SCALE GENOMIC DNA]</scope>
    <source>
        <strain evidence="7">ATCC 10895 / CBS 109.51 / FGSC 9923 / NRRL Y-1056</strain>
    </source>
</reference>
<reference evidence="7" key="2">
    <citation type="journal article" date="2013" name="G3 (Bethesda)">
        <title>Genomes of Ashbya fungi isolated from insects reveal four mating-type loci, numerous translocations, lack of transposons, and distinct gene duplications.</title>
        <authorList>
            <person name="Dietrich F.S."/>
            <person name="Voegeli S."/>
            <person name="Kuo S."/>
            <person name="Philippsen P."/>
        </authorList>
    </citation>
    <scope>GENOME REANNOTATION</scope>
    <source>
        <strain evidence="7">ATCC 10895 / CBS 109.51 / FGSC 9923 / NRRL Y-1056</strain>
    </source>
</reference>
<gene>
    <name evidence="6" type="ORF">AGOS_AFR585W</name>
</gene>
<dbReference type="SMART" id="SM00036">
    <property type="entry name" value="CNH"/>
    <property type="match status" value="1"/>
</dbReference>
<dbReference type="InterPro" id="IPR036390">
    <property type="entry name" value="WH_DNA-bd_sf"/>
</dbReference>
<dbReference type="Proteomes" id="UP000000591">
    <property type="component" value="Chromosome VI"/>
</dbReference>
<dbReference type="InterPro" id="IPR011993">
    <property type="entry name" value="PH-like_dom_sf"/>
</dbReference>
<organism evidence="6 7">
    <name type="scientific">Eremothecium gossypii (strain ATCC 10895 / CBS 109.51 / FGSC 9923 / NRRL Y-1056)</name>
    <name type="common">Yeast</name>
    <name type="synonym">Ashbya gossypii</name>
    <dbReference type="NCBI Taxonomy" id="284811"/>
    <lineage>
        <taxon>Eukaryota</taxon>
        <taxon>Fungi</taxon>
        <taxon>Dikarya</taxon>
        <taxon>Ascomycota</taxon>
        <taxon>Saccharomycotina</taxon>
        <taxon>Saccharomycetes</taxon>
        <taxon>Saccharomycetales</taxon>
        <taxon>Saccharomycetaceae</taxon>
        <taxon>Eremothecium</taxon>
    </lineage>
</organism>
<evidence type="ECO:0000256" key="2">
    <source>
        <dbReference type="ARBA" id="ARBA00022658"/>
    </source>
</evidence>
<dbReference type="CDD" id="cd04435">
    <property type="entry name" value="DEP_fRom2"/>
    <property type="match status" value="1"/>
</dbReference>
<dbReference type="PROSITE" id="PS50010">
    <property type="entry name" value="DH_2"/>
    <property type="match status" value="1"/>
</dbReference>
<dbReference type="Pfam" id="PF00621">
    <property type="entry name" value="RhoGEF"/>
    <property type="match status" value="1"/>
</dbReference>
<dbReference type="Pfam" id="PF15405">
    <property type="entry name" value="PH_5"/>
    <property type="match status" value="1"/>
</dbReference>
<dbReference type="Gene3D" id="2.30.29.30">
    <property type="entry name" value="Pleckstrin-homology domain (PH domain)/Phosphotyrosine-binding domain (PTB)"/>
    <property type="match status" value="1"/>
</dbReference>
<dbReference type="Gene3D" id="1.10.10.10">
    <property type="entry name" value="Winged helix-like DNA-binding domain superfamily/Winged helix DNA-binding domain"/>
    <property type="match status" value="1"/>
</dbReference>
<dbReference type="EMBL" id="AE016819">
    <property type="protein sequence ID" value="AAS53956.2"/>
    <property type="molecule type" value="Genomic_DNA"/>
</dbReference>
<dbReference type="SUPFAM" id="SSF46785">
    <property type="entry name" value="Winged helix' DNA-binding domain"/>
    <property type="match status" value="1"/>
</dbReference>
<evidence type="ECO:0000313" key="6">
    <source>
        <dbReference type="EMBL" id="AAS53956.2"/>
    </source>
</evidence>
<dbReference type="SUPFAM" id="SSF48065">
    <property type="entry name" value="DBL homology domain (DH-domain)"/>
    <property type="match status" value="1"/>
</dbReference>
<dbReference type="GO" id="GO:0005085">
    <property type="term" value="F:guanyl-nucleotide exchange factor activity"/>
    <property type="evidence" value="ECO:0000318"/>
    <property type="project" value="GO_Central"/>
</dbReference>
<feature type="compositionally biased region" description="Polar residues" evidence="3">
    <location>
        <begin position="259"/>
        <end position="269"/>
    </location>
</feature>
<feature type="domain" description="CNH" evidence="5">
    <location>
        <begin position="971"/>
        <end position="1266"/>
    </location>
</feature>
<dbReference type="InterPro" id="IPR052233">
    <property type="entry name" value="Rho-type_GEFs"/>
</dbReference>
<keyword evidence="1" id="KW-0597">Phosphoprotein</keyword>
<evidence type="ECO:0000259" key="5">
    <source>
        <dbReference type="PROSITE" id="PS50219"/>
    </source>
</evidence>
<dbReference type="Gene3D" id="1.20.900.10">
    <property type="entry name" value="Dbl homology (DH) domain"/>
    <property type="match status" value="1"/>
</dbReference>
<dbReference type="InterPro" id="IPR035899">
    <property type="entry name" value="DBL_dom_sf"/>
</dbReference>
<sequence>MADSRIGDLQELEMARRREGYFADIFRAERPGDGQRASYDSGRVPVQRVEELPCEALLAEIEDDFRAALQYELQRGSEAAAVVDEYGYEAAAPAGEAGEMLPPSGALMSSYTYQHAASLEAGVGEAPHLPGGHCMAASPRTPVHASPQRMAGYANGERTEQCDPYLVRGRAPEEHSGAVYEIESPVTPPHSYIKRSPRQGLFPKTNGRDAPAAEAYPIAHNPSSGYTTRAGSFTTATLKNITSTFQHKRKAATGRTIPQKYSPSSSAYDVQQAAQSHASSSGVSRASTTGPGIRTRHSSASLNGSIPNRYAQSTPTLTQNKNYTQHHRSSSTIYSKHVIASSSMKRPLVYPAMLSRVATRFKKTIQLGEHKKDGLLYRDAFTGQEAVDALCSIIRTSDRNLALLLGRALDAQKLFHDVVYEHRLRDSPNEVYEFTGNSRIIGGTGSMDAAAAAVSMYAMDAGSTDPTLLKSANSVLNNQHASVCTTSTLYSSTSTNSDPQFLNEQVDPDTLHGVNGVFTLLAECYSATCTRDKLCYSISCPRRLEQQARLNLKPNGGLQRNISLAINDDEEEKPSWASSVDESIWSNLSKTEIKRQEAIYEVYITEKNFVKSLEILRDTFMKKLAETNIIPSDIRKNFIKHVFAHVNDIYSVNRRFLNALSERQKASPIVEGIGDVFLKFIPFFEPFVLYVASRPYAKYLIETQRSVNPYFARFDEDLMNSKLRHGIDSFLSQGVSRPGRYILLVREIMKSSDPEKNKRDLESLTRAMDALKDFMKRIDKASGNAQDRHDVKLLKQKILFKNEYVNMGLNDEKRKIMHEGLLSRKELTKSDSTVAGDIQFYMLDNMLLFLKAKPVNKWNQHKVFQRPVPLPLLFVYPGEDMPPLKKYVGSRPDASGQVIFPDNYSPEGNPKNAVTFLYYGAKHRFQITLYAAQYAAIQTLLDKINKVQTKLITSNDIFNVTKISDRFFDYSNKINSVASCDGGRKLLIATNQGLFMSNIRREKAPGSEKIATHFSMPIRIVQRSNITQISVMEEFQSVLMLVDKKLYSCHLDLLLQGDSGTQYFKKHAKEVVNHVNFFADGDCDGKRIIVTAHCSAHTIKWFEHEHPLLMDGSRRGMKRKINEVQFDSEPVSISFLRLNLCIGCKKGFQIVSISQNAHETFPDPADTSLEFAWKDTLKPIAIYRVSSMFFLCYSEFAFFVNNQGWRKRESHTIHWEGEPEKFAIWYPYILAFDSNFIEIRRIDTGELVRCILGDKIRMLHSSSQETIYVYEDERGYDTIASLDFWG</sequence>
<keyword evidence="2" id="KW-0344">Guanine-nucleotide releasing factor</keyword>
<evidence type="ECO:0000256" key="1">
    <source>
        <dbReference type="ARBA" id="ARBA00022553"/>
    </source>
</evidence>
<feature type="compositionally biased region" description="Polar residues" evidence="3">
    <location>
        <begin position="298"/>
        <end position="309"/>
    </location>
</feature>
<dbReference type="CDD" id="cd00160">
    <property type="entry name" value="RhoGEF"/>
    <property type="match status" value="1"/>
</dbReference>
<dbReference type="GO" id="GO:0032153">
    <property type="term" value="C:cell division site"/>
    <property type="evidence" value="ECO:0000318"/>
    <property type="project" value="GO_Central"/>
</dbReference>
<dbReference type="FunFam" id="2.30.29.30:FF:000405">
    <property type="entry name" value="RHO1 GDP-GTP exchange protein 2"/>
    <property type="match status" value="1"/>
</dbReference>
<dbReference type="PANTHER" id="PTHR46572:SF2">
    <property type="entry name" value="RHO1 GDP-GTP EXCHANGE PROTEIN 1-RELATED"/>
    <property type="match status" value="1"/>
</dbReference>
<evidence type="ECO:0000259" key="4">
    <source>
        <dbReference type="PROSITE" id="PS50010"/>
    </source>
</evidence>
<feature type="compositionally biased region" description="Low complexity" evidence="3">
    <location>
        <begin position="271"/>
        <end position="287"/>
    </location>
</feature>
<name>Q752J0_EREGS</name>
<protein>
    <submittedName>
        <fullName evidence="6">AFR585Wp</fullName>
    </submittedName>
</protein>
<evidence type="ECO:0000256" key="3">
    <source>
        <dbReference type="SAM" id="MobiDB-lite"/>
    </source>
</evidence>
<dbReference type="OrthoDB" id="2272012at2759"/>
<dbReference type="OMA" id="FAHVNDI"/>
<dbReference type="InterPro" id="IPR001180">
    <property type="entry name" value="CNH_dom"/>
</dbReference>
<dbReference type="eggNOG" id="KOG4305">
    <property type="taxonomic scope" value="Eukaryota"/>
</dbReference>
<dbReference type="GO" id="GO:0007264">
    <property type="term" value="P:small GTPase-mediated signal transduction"/>
    <property type="evidence" value="ECO:0000318"/>
    <property type="project" value="GO_Central"/>
</dbReference>
<dbReference type="HOGENOM" id="CLU_001251_6_1_1"/>
<dbReference type="InterPro" id="IPR000219">
    <property type="entry name" value="DH_dom"/>
</dbReference>
<dbReference type="GO" id="GO:0071944">
    <property type="term" value="C:cell periphery"/>
    <property type="evidence" value="ECO:0000318"/>
    <property type="project" value="GO_Central"/>
</dbReference>
<dbReference type="RefSeq" id="NP_986132.2">
    <property type="nucleotide sequence ID" value="NM_212268.2"/>
</dbReference>
<dbReference type="STRING" id="284811.Q752J0"/>
<dbReference type="GO" id="GO:0005737">
    <property type="term" value="C:cytoplasm"/>
    <property type="evidence" value="ECO:0000318"/>
    <property type="project" value="GO_Central"/>
</dbReference>
<keyword evidence="7" id="KW-1185">Reference proteome</keyword>
<dbReference type="InterPro" id="IPR000591">
    <property type="entry name" value="DEP_dom"/>
</dbReference>
<dbReference type="GeneID" id="4622415"/>
<dbReference type="Pfam" id="PF00610">
    <property type="entry name" value="DEP"/>
    <property type="match status" value="1"/>
</dbReference>
<dbReference type="PROSITE" id="PS50219">
    <property type="entry name" value="CNH"/>
    <property type="match status" value="1"/>
</dbReference>
<feature type="domain" description="DH" evidence="4">
    <location>
        <begin position="594"/>
        <end position="781"/>
    </location>
</feature>
<dbReference type="InterPro" id="IPR041675">
    <property type="entry name" value="PH_5"/>
</dbReference>
<dbReference type="InParanoid" id="Q752J0"/>
<evidence type="ECO:0000313" key="7">
    <source>
        <dbReference type="Proteomes" id="UP000000591"/>
    </source>
</evidence>
<dbReference type="FunCoup" id="Q752J0">
    <property type="interactions" value="317"/>
</dbReference>
<accession>Q752J0</accession>
<proteinExistence type="predicted"/>
<dbReference type="Pfam" id="PF00780">
    <property type="entry name" value="CNH"/>
    <property type="match status" value="1"/>
</dbReference>
<dbReference type="GO" id="GO:1903338">
    <property type="term" value="P:regulation of cell wall organization or biogenesis"/>
    <property type="evidence" value="ECO:0000318"/>
    <property type="project" value="GO_Central"/>
</dbReference>